<dbReference type="GO" id="GO:0043093">
    <property type="term" value="P:FtsZ-dependent cytokinesis"/>
    <property type="evidence" value="ECO:0007669"/>
    <property type="project" value="UniProtKB-UniRule"/>
</dbReference>
<reference evidence="6 7" key="1">
    <citation type="submission" date="2017-09" db="EMBL/GenBank/DDBJ databases">
        <title>Depth-based differentiation of microbial function through sediment-hosted aquifers and enrichment of novel symbionts in the deep terrestrial subsurface.</title>
        <authorList>
            <person name="Probst A.J."/>
            <person name="Ladd B."/>
            <person name="Jarett J.K."/>
            <person name="Geller-Mcgrath D.E."/>
            <person name="Sieber C.M."/>
            <person name="Emerson J.B."/>
            <person name="Anantharaman K."/>
            <person name="Thomas B.C."/>
            <person name="Malmstrom R."/>
            <person name="Stieglmeier M."/>
            <person name="Klingl A."/>
            <person name="Woyke T."/>
            <person name="Ryan C.M."/>
            <person name="Banfield J.F."/>
        </authorList>
    </citation>
    <scope>NUCLEOTIDE SEQUENCE [LARGE SCALE GENOMIC DNA]</scope>
    <source>
        <strain evidence="6">CG08_land_8_20_14_0_20_45_16</strain>
    </source>
</reference>
<dbReference type="GO" id="GO:0000917">
    <property type="term" value="P:division septum assembly"/>
    <property type="evidence" value="ECO:0007669"/>
    <property type="project" value="UniProtKB-KW"/>
</dbReference>
<keyword evidence="3 5" id="KW-0131">Cell cycle</keyword>
<dbReference type="InterPro" id="IPR038594">
    <property type="entry name" value="SepF-like_sf"/>
</dbReference>
<dbReference type="HAMAP" id="MF_01197">
    <property type="entry name" value="SepF"/>
    <property type="match status" value="1"/>
</dbReference>
<dbReference type="InterPro" id="IPR007561">
    <property type="entry name" value="Cell_div_SepF/SepF-rel"/>
</dbReference>
<evidence type="ECO:0000256" key="3">
    <source>
        <dbReference type="ARBA" id="ARBA00023306"/>
    </source>
</evidence>
<comment type="subunit">
    <text evidence="5">Homodimer. Interacts with FtsZ.</text>
</comment>
<proteinExistence type="inferred from homology"/>
<evidence type="ECO:0000313" key="6">
    <source>
        <dbReference type="EMBL" id="PIS28076.1"/>
    </source>
</evidence>
<comment type="subcellular location">
    <subcellularLocation>
        <location evidence="5">Cytoplasm</location>
    </subcellularLocation>
    <text evidence="5">Localizes to the division site, in a FtsZ-dependent manner.</text>
</comment>
<dbReference type="PANTHER" id="PTHR35798">
    <property type="entry name" value="CELL DIVISION PROTEIN SEPF"/>
    <property type="match status" value="1"/>
</dbReference>
<comment type="similarity">
    <text evidence="5">Belongs to the SepF family.</text>
</comment>
<dbReference type="GO" id="GO:0005737">
    <property type="term" value="C:cytoplasm"/>
    <property type="evidence" value="ECO:0007669"/>
    <property type="project" value="UniProtKB-SubCell"/>
</dbReference>
<dbReference type="Pfam" id="PF04472">
    <property type="entry name" value="SepF"/>
    <property type="match status" value="1"/>
</dbReference>
<dbReference type="Proteomes" id="UP000231343">
    <property type="component" value="Unassembled WGS sequence"/>
</dbReference>
<comment type="caution">
    <text evidence="6">The sequence shown here is derived from an EMBL/GenBank/DDBJ whole genome shotgun (WGS) entry which is preliminary data.</text>
</comment>
<keyword evidence="2 5" id="KW-0717">Septation</keyword>
<dbReference type="InterPro" id="IPR023052">
    <property type="entry name" value="Cell_div_SepF"/>
</dbReference>
<keyword evidence="1 5" id="KW-0132">Cell division</keyword>
<gene>
    <name evidence="5" type="primary">sepF</name>
    <name evidence="6" type="ORF">COT42_08830</name>
</gene>
<sequence length="146" mass="16456">MVESLFKRAKAFIGLEEEGEVDHHYGQQLDMNTILKSKKDSKIDSTYSVIYYEPKVYEDSLNISIHLRGGAPVVINLKHLDPAEGTRLIDFVCGTAYAINGHMMKIGESIFLFTPSNIAITSADERSALGEEMAYDEEQREAFFSR</sequence>
<organism evidence="6 7">
    <name type="scientific">Candidatus Saganbacteria bacterium CG08_land_8_20_14_0_20_45_16</name>
    <dbReference type="NCBI Taxonomy" id="2014293"/>
    <lineage>
        <taxon>Bacteria</taxon>
        <taxon>Bacillati</taxon>
        <taxon>Saganbacteria</taxon>
    </lineage>
</organism>
<dbReference type="PANTHER" id="PTHR35798:SF1">
    <property type="entry name" value="CELL DIVISION PROTEIN SEPF"/>
    <property type="match status" value="1"/>
</dbReference>
<evidence type="ECO:0000256" key="5">
    <source>
        <dbReference type="HAMAP-Rule" id="MF_01197"/>
    </source>
</evidence>
<protein>
    <recommendedName>
        <fullName evidence="5">Cell division protein SepF</fullName>
    </recommendedName>
</protein>
<evidence type="ECO:0000313" key="7">
    <source>
        <dbReference type="Proteomes" id="UP000231343"/>
    </source>
</evidence>
<keyword evidence="5" id="KW-0963">Cytoplasm</keyword>
<dbReference type="AlphaFoldDB" id="A0A2H0XT05"/>
<dbReference type="Gene3D" id="3.30.110.150">
    <property type="entry name" value="SepF-like protein"/>
    <property type="match status" value="1"/>
</dbReference>
<evidence type="ECO:0000256" key="2">
    <source>
        <dbReference type="ARBA" id="ARBA00023210"/>
    </source>
</evidence>
<name>A0A2H0XT05_UNCSA</name>
<evidence type="ECO:0000256" key="4">
    <source>
        <dbReference type="ARBA" id="ARBA00044936"/>
    </source>
</evidence>
<comment type="function">
    <text evidence="4 5">Cell division protein that is part of the divisome complex and is recruited early to the Z-ring. Probably stimulates Z-ring formation, perhaps through the cross-linking of FtsZ protofilaments. Its function overlaps with FtsA.</text>
</comment>
<evidence type="ECO:0000256" key="1">
    <source>
        <dbReference type="ARBA" id="ARBA00022618"/>
    </source>
</evidence>
<accession>A0A2H0XT05</accession>
<dbReference type="EMBL" id="PEYM01000148">
    <property type="protein sequence ID" value="PIS28076.1"/>
    <property type="molecule type" value="Genomic_DNA"/>
</dbReference>